<dbReference type="Gene3D" id="3.40.50.1820">
    <property type="entry name" value="alpha/beta hydrolase"/>
    <property type="match status" value="1"/>
</dbReference>
<dbReference type="Pfam" id="PF07676">
    <property type="entry name" value="PD40"/>
    <property type="match status" value="1"/>
</dbReference>
<feature type="region of interest" description="Disordered" evidence="3">
    <location>
        <begin position="46"/>
        <end position="149"/>
    </location>
</feature>
<keyword evidence="6" id="KW-1185">Reference proteome</keyword>
<proteinExistence type="predicted"/>
<dbReference type="PANTHER" id="PTHR42776">
    <property type="entry name" value="SERINE PEPTIDASE S9 FAMILY MEMBER"/>
    <property type="match status" value="1"/>
</dbReference>
<organism evidence="5 6">
    <name type="scientific">Halorubellus litoreus</name>
    <dbReference type="NCBI Taxonomy" id="755308"/>
    <lineage>
        <taxon>Archaea</taxon>
        <taxon>Methanobacteriati</taxon>
        <taxon>Methanobacteriota</taxon>
        <taxon>Stenosarchaea group</taxon>
        <taxon>Halobacteria</taxon>
        <taxon>Halobacteriales</taxon>
        <taxon>Halorubellaceae</taxon>
        <taxon>Halorubellus</taxon>
    </lineage>
</organism>
<dbReference type="InterPro" id="IPR001375">
    <property type="entry name" value="Peptidase_S9_cat"/>
</dbReference>
<evidence type="ECO:0000313" key="5">
    <source>
        <dbReference type="EMBL" id="MFC6954296.1"/>
    </source>
</evidence>
<dbReference type="Proteomes" id="UP001596395">
    <property type="component" value="Unassembled WGS sequence"/>
</dbReference>
<evidence type="ECO:0000259" key="4">
    <source>
        <dbReference type="Pfam" id="PF00326"/>
    </source>
</evidence>
<feature type="compositionally biased region" description="Basic and acidic residues" evidence="3">
    <location>
        <begin position="92"/>
        <end position="105"/>
    </location>
</feature>
<dbReference type="SUPFAM" id="SSF53474">
    <property type="entry name" value="alpha/beta-Hydrolases"/>
    <property type="match status" value="1"/>
</dbReference>
<feature type="domain" description="Peptidase S9 prolyl oligopeptidase catalytic" evidence="4">
    <location>
        <begin position="526"/>
        <end position="727"/>
    </location>
</feature>
<dbReference type="InterPro" id="IPR011659">
    <property type="entry name" value="WD40"/>
</dbReference>
<dbReference type="PANTHER" id="PTHR42776:SF27">
    <property type="entry name" value="DIPEPTIDYL PEPTIDASE FAMILY MEMBER 6"/>
    <property type="match status" value="1"/>
</dbReference>
<evidence type="ECO:0000256" key="2">
    <source>
        <dbReference type="ARBA" id="ARBA00022825"/>
    </source>
</evidence>
<protein>
    <submittedName>
        <fullName evidence="5">S9 family peptidase</fullName>
    </submittedName>
</protein>
<evidence type="ECO:0000256" key="1">
    <source>
        <dbReference type="ARBA" id="ARBA00022801"/>
    </source>
</evidence>
<comment type="caution">
    <text evidence="5">The sequence shown here is derived from an EMBL/GenBank/DDBJ whole genome shotgun (WGS) entry which is preliminary data.</text>
</comment>
<evidence type="ECO:0000256" key="3">
    <source>
        <dbReference type="SAM" id="MobiDB-lite"/>
    </source>
</evidence>
<evidence type="ECO:0000313" key="6">
    <source>
        <dbReference type="Proteomes" id="UP001596395"/>
    </source>
</evidence>
<gene>
    <name evidence="5" type="ORF">ACFQGB_15645</name>
</gene>
<dbReference type="RefSeq" id="WP_336351250.1">
    <property type="nucleotide sequence ID" value="NZ_JAZAQL010000003.1"/>
</dbReference>
<feature type="compositionally biased region" description="Acidic residues" evidence="3">
    <location>
        <begin position="106"/>
        <end position="145"/>
    </location>
</feature>
<accession>A0ABD5VJY2</accession>
<feature type="compositionally biased region" description="Acidic residues" evidence="3">
    <location>
        <begin position="735"/>
        <end position="746"/>
    </location>
</feature>
<keyword evidence="2" id="KW-0645">Protease</keyword>
<dbReference type="Gene3D" id="2.120.10.30">
    <property type="entry name" value="TolB, C-terminal domain"/>
    <property type="match status" value="2"/>
</dbReference>
<keyword evidence="1" id="KW-0378">Hydrolase</keyword>
<feature type="region of interest" description="Disordered" evidence="3">
    <location>
        <begin position="729"/>
        <end position="752"/>
    </location>
</feature>
<keyword evidence="2" id="KW-0720">Serine protease</keyword>
<feature type="compositionally biased region" description="Low complexity" evidence="3">
    <location>
        <begin position="71"/>
        <end position="81"/>
    </location>
</feature>
<dbReference type="SUPFAM" id="SSF82171">
    <property type="entry name" value="DPP6 N-terminal domain-like"/>
    <property type="match status" value="1"/>
</dbReference>
<dbReference type="GO" id="GO:0008233">
    <property type="term" value="F:peptidase activity"/>
    <property type="evidence" value="ECO:0007669"/>
    <property type="project" value="UniProtKB-ARBA"/>
</dbReference>
<name>A0ABD5VJY2_9EURY</name>
<sequence length="752" mass="81635">MTEPAGSDEDRGLSLADYYDQQQVGDVAVSPSGDRVAFTATEFDGAEEESVTSLFVAPADGSRDPHRLSRASDASSPSWSPDGDKLAFLAARDPDPELRAAREKKEEDEEDEEADGDDEGADDAEGDETDDSDGDGDDEDEEPSLGEEQSQVFVFDLALGGDARQVTTREHGVSAFDWGPEGERVVVAALDPTDDQAEYLEEREDGGPIEIERTQHKANGHGWTNEARTYLFVVDVDSREAERLDEAYASGAASALSGDSMDPHWGSGDRIAFASYQREDADETWAMDVHTVAPDGTDHRVLTDGSVRASVAAWHPDGDHLAYSVGDPRNNYTTADLVVGADDPNADPNVLSDDLELPEWGAHWVGEDSLVVPTGDGGQTVLHRVDATTGERTRLFPASDDGMTSALFMGVDVAADGSTAAFVLTRADERNVHALDLDAATADAPVASDRDAASAESTGPLTRLTSATEAFRDRVDVECERLSFESDEGVEIDGLAYHAGDADLDDAKYPVIVDIHGGPTVYDQPWFRFNYAYWVSKGYVVLTVNYRGSTSFGHEFAEAISGDWGPREARDVEAGVEHLVDRGWVDPERVFVTGFSQGGINTAFVLAYTDVATAGAAEHGIYDFYSSYGTDDCHVWWDEEFGEPWDDPQSYYDLSSVTKVDQIEDPLLLTAGENDWRCPPTQAEQMYLGVKKQGVDAKLVVYPELPHAYGPPETATHRLETVTEWFRGHDPAIDTSDDEGGDEERETEGAGS</sequence>
<dbReference type="Pfam" id="PF00326">
    <property type="entry name" value="Peptidase_S9"/>
    <property type="match status" value="1"/>
</dbReference>
<reference evidence="5 6" key="1">
    <citation type="journal article" date="2019" name="Int. J. Syst. Evol. Microbiol.">
        <title>The Global Catalogue of Microorganisms (GCM) 10K type strain sequencing project: providing services to taxonomists for standard genome sequencing and annotation.</title>
        <authorList>
            <consortium name="The Broad Institute Genomics Platform"/>
            <consortium name="The Broad Institute Genome Sequencing Center for Infectious Disease"/>
            <person name="Wu L."/>
            <person name="Ma J."/>
        </authorList>
    </citation>
    <scope>NUCLEOTIDE SEQUENCE [LARGE SCALE GENOMIC DNA]</scope>
    <source>
        <strain evidence="5 6">GX26</strain>
    </source>
</reference>
<dbReference type="InterPro" id="IPR029058">
    <property type="entry name" value="AB_hydrolase_fold"/>
</dbReference>
<dbReference type="InterPro" id="IPR011042">
    <property type="entry name" value="6-blade_b-propeller_TolB-like"/>
</dbReference>
<dbReference type="AlphaFoldDB" id="A0ABD5VJY2"/>
<dbReference type="EMBL" id="JBHSXN010000003">
    <property type="protein sequence ID" value="MFC6954296.1"/>
    <property type="molecule type" value="Genomic_DNA"/>
</dbReference>